<reference evidence="4" key="1">
    <citation type="journal article" date="2014" name="Science">
        <title>Marine tubeworm metamorphosis induced by arrays of bacterial phage tail-like structures.</title>
        <authorList>
            <person name="Shikuma N.J."/>
            <person name="Pilhofer M."/>
            <person name="Weiss G.L."/>
            <person name="Hadfield M.G."/>
            <person name="Jensen G.J."/>
            <person name="Newman D.K."/>
        </authorList>
    </citation>
    <scope>NUCLEOTIDE SEQUENCE</scope>
    <source>
        <strain evidence="4">HI1</strain>
    </source>
</reference>
<dbReference type="AlphaFoldDB" id="A0A023Q1C8"/>
<evidence type="ECO:0000256" key="2">
    <source>
        <dbReference type="PROSITE-ProRule" id="PRU01091"/>
    </source>
</evidence>
<feature type="domain" description="OmpR/PhoB-type" evidence="3">
    <location>
        <begin position="13"/>
        <end position="111"/>
    </location>
</feature>
<dbReference type="Gene3D" id="1.10.10.10">
    <property type="entry name" value="Winged helix-like DNA-binding domain superfamily/Winged helix DNA-binding domain"/>
    <property type="match status" value="1"/>
</dbReference>
<dbReference type="SMART" id="SM00862">
    <property type="entry name" value="Trans_reg_C"/>
    <property type="match status" value="1"/>
</dbReference>
<feature type="DNA-binding region" description="OmpR/PhoB-type" evidence="2">
    <location>
        <begin position="13"/>
        <end position="111"/>
    </location>
</feature>
<dbReference type="PROSITE" id="PS51755">
    <property type="entry name" value="OMPR_PHOB"/>
    <property type="match status" value="1"/>
</dbReference>
<dbReference type="CDD" id="cd00383">
    <property type="entry name" value="trans_reg_C"/>
    <property type="match status" value="1"/>
</dbReference>
<dbReference type="EMBL" id="KF724688">
    <property type="protein sequence ID" value="AHX39957.1"/>
    <property type="molecule type" value="Genomic_DNA"/>
</dbReference>
<proteinExistence type="predicted"/>
<sequence length="140" mass="16729">MIMNLSDKENTDFTFAVFGHYALNKRKRSLTFCGERVKIEPLIYDLLVYFIQHRDRVISRDELCREIWQQEYVDNNAINRAVSELRRSISKHNLEGEVIRTHYKKGYSFNLNVKLDPRPSLFQWLSRLFSQSPMRKGKLT</sequence>
<evidence type="ECO:0000313" key="4">
    <source>
        <dbReference type="EMBL" id="AHX39957.1"/>
    </source>
</evidence>
<dbReference type="InterPro" id="IPR001867">
    <property type="entry name" value="OmpR/PhoB-type_DNA-bd"/>
</dbReference>
<dbReference type="GO" id="GO:0006355">
    <property type="term" value="P:regulation of DNA-templated transcription"/>
    <property type="evidence" value="ECO:0007669"/>
    <property type="project" value="InterPro"/>
</dbReference>
<dbReference type="InterPro" id="IPR036388">
    <property type="entry name" value="WH-like_DNA-bd_sf"/>
</dbReference>
<name>A0A023Q1C8_9GAMM</name>
<dbReference type="SUPFAM" id="SSF46894">
    <property type="entry name" value="C-terminal effector domain of the bipartite response regulators"/>
    <property type="match status" value="1"/>
</dbReference>
<evidence type="ECO:0000256" key="1">
    <source>
        <dbReference type="ARBA" id="ARBA00023125"/>
    </source>
</evidence>
<dbReference type="GO" id="GO:0003677">
    <property type="term" value="F:DNA binding"/>
    <property type="evidence" value="ECO:0007669"/>
    <property type="project" value="UniProtKB-UniRule"/>
</dbReference>
<dbReference type="Pfam" id="PF00486">
    <property type="entry name" value="Trans_reg_C"/>
    <property type="match status" value="1"/>
</dbReference>
<dbReference type="GO" id="GO:0000160">
    <property type="term" value="P:phosphorelay signal transduction system"/>
    <property type="evidence" value="ECO:0007669"/>
    <property type="project" value="InterPro"/>
</dbReference>
<evidence type="ECO:0000259" key="3">
    <source>
        <dbReference type="PROSITE" id="PS51755"/>
    </source>
</evidence>
<keyword evidence="1 2" id="KW-0238">DNA-binding</keyword>
<protein>
    <submittedName>
        <fullName evidence="4">Putative transcriptional regulator</fullName>
    </submittedName>
</protein>
<organism evidence="4">
    <name type="scientific">Pseudoalteromonas luteoviolacea</name>
    <dbReference type="NCBI Taxonomy" id="43657"/>
    <lineage>
        <taxon>Bacteria</taxon>
        <taxon>Pseudomonadati</taxon>
        <taxon>Pseudomonadota</taxon>
        <taxon>Gammaproteobacteria</taxon>
        <taxon>Alteromonadales</taxon>
        <taxon>Pseudoalteromonadaceae</taxon>
        <taxon>Pseudoalteromonas</taxon>
    </lineage>
</organism>
<accession>A0A023Q1C8</accession>
<dbReference type="InterPro" id="IPR016032">
    <property type="entry name" value="Sig_transdc_resp-reg_C-effctor"/>
</dbReference>